<evidence type="ECO:0000256" key="1">
    <source>
        <dbReference type="ARBA" id="ARBA00004141"/>
    </source>
</evidence>
<keyword evidence="5 6" id="KW-0472">Membrane</keyword>
<dbReference type="InterPro" id="IPR047199">
    <property type="entry name" value="CorA-like"/>
</dbReference>
<dbReference type="SMR" id="A0A084AER6"/>
<comment type="similarity">
    <text evidence="2">Belongs to the CorA metal ion transporter (MIT) (TC 1.A.35) family.</text>
</comment>
<keyword evidence="3 6" id="KW-0812">Transmembrane</keyword>
<dbReference type="Gene3D" id="3.30.460.20">
    <property type="entry name" value="CorA soluble domain-like"/>
    <property type="match status" value="1"/>
</dbReference>
<dbReference type="InterPro" id="IPR002523">
    <property type="entry name" value="MgTranspt_CorA/ZnTranspt_ZntB"/>
</dbReference>
<reference evidence="7 8" key="1">
    <citation type="submission" date="2014-06" db="EMBL/GenBank/DDBJ databases">
        <title>Draft genome sequence of the putrescine producing strain Lactococcus lactis subsp cremoris GE214.</title>
        <authorList>
            <person name="Ladero V."/>
            <person name="Linares D.M."/>
            <person name="del Rio B."/>
            <person name="Mayo B."/>
            <person name="Martin M.C."/>
            <person name="Fernandez M."/>
            <person name="Alvarez M.A."/>
        </authorList>
    </citation>
    <scope>NUCLEOTIDE SEQUENCE [LARGE SCALE GENOMIC DNA]</scope>
    <source>
        <strain evidence="7 8">GE214</strain>
    </source>
</reference>
<evidence type="ECO:0000313" key="7">
    <source>
        <dbReference type="EMBL" id="KEY63795.1"/>
    </source>
</evidence>
<dbReference type="PANTHER" id="PTHR47891:SF1">
    <property type="entry name" value="CORA-MAGNESIUM AND COBALT TRANSPORTER"/>
    <property type="match status" value="1"/>
</dbReference>
<dbReference type="SUPFAM" id="SSF143865">
    <property type="entry name" value="CorA soluble domain-like"/>
    <property type="match status" value="1"/>
</dbReference>
<feature type="transmembrane region" description="Helical" evidence="6">
    <location>
        <begin position="279"/>
        <end position="299"/>
    </location>
</feature>
<evidence type="ECO:0000256" key="2">
    <source>
        <dbReference type="ARBA" id="ARBA00009765"/>
    </source>
</evidence>
<accession>A0A084AER6</accession>
<dbReference type="InterPro" id="IPR045861">
    <property type="entry name" value="CorA_cytoplasmic_dom"/>
</dbReference>
<feature type="transmembrane region" description="Helical" evidence="6">
    <location>
        <begin position="244"/>
        <end position="267"/>
    </location>
</feature>
<evidence type="ECO:0000256" key="3">
    <source>
        <dbReference type="ARBA" id="ARBA00022692"/>
    </source>
</evidence>
<sequence length="305" mass="36138">MIKNYELSNEKKLISTSEMKNFTYVLNPTREEIGNISEHYDFPFDYLSGILDDYENARFETDDNDNNLILLQYPALSNYGEVATFPYSLVWTKNESVILALNHEIDNGLIFEREYDYKRYKHQLIFQVMYQMTHTFHDYLRDFRTRRRRLEVGIKNSTKNDQIVDLIAIQASLIYFEDALHNNMQVLQNFIDYLREDDEDGFAEKIYDIFVETDQAYTETKIQLKLLENLRDLFSNIVSNNLNIVMKIMTSATFVLGIPAVIVGFYGMNVPIPGQNFNWMVWLILVFGILLCVWVTWWLHKKDML</sequence>
<evidence type="ECO:0000256" key="6">
    <source>
        <dbReference type="SAM" id="Phobius"/>
    </source>
</evidence>
<dbReference type="EMBL" id="AZSI01000001">
    <property type="protein sequence ID" value="KEY63795.1"/>
    <property type="molecule type" value="Genomic_DNA"/>
</dbReference>
<keyword evidence="4 6" id="KW-1133">Transmembrane helix</keyword>
<protein>
    <submittedName>
        <fullName evidence="7">Divalent cation transport-related protein</fullName>
    </submittedName>
</protein>
<dbReference type="RefSeq" id="WP_011834638.1">
    <property type="nucleotide sequence ID" value="NZ_AZSI01000001.1"/>
</dbReference>
<name>A0A084AER6_LACLC</name>
<dbReference type="PATRIC" id="fig|1415168.3.peg.16"/>
<dbReference type="Pfam" id="PF01544">
    <property type="entry name" value="CorA"/>
    <property type="match status" value="1"/>
</dbReference>
<proteinExistence type="inferred from homology"/>
<gene>
    <name evidence="7" type="ORF">U725_00014</name>
</gene>
<organism evidence="7 8">
    <name type="scientific">Lactococcus cremoris subsp. cremoris GE214</name>
    <dbReference type="NCBI Taxonomy" id="1415168"/>
    <lineage>
        <taxon>Bacteria</taxon>
        <taxon>Bacillati</taxon>
        <taxon>Bacillota</taxon>
        <taxon>Bacilli</taxon>
        <taxon>Lactobacillales</taxon>
        <taxon>Streptococcaceae</taxon>
        <taxon>Lactococcus</taxon>
        <taxon>Lactococcus cremoris subsp. cremoris</taxon>
    </lineage>
</organism>
<comment type="subcellular location">
    <subcellularLocation>
        <location evidence="1">Membrane</location>
        <topology evidence="1">Multi-pass membrane protein</topology>
    </subcellularLocation>
</comment>
<dbReference type="PANTHER" id="PTHR47891">
    <property type="entry name" value="TRANSPORTER-RELATED"/>
    <property type="match status" value="1"/>
</dbReference>
<dbReference type="GO" id="GO:0016020">
    <property type="term" value="C:membrane"/>
    <property type="evidence" value="ECO:0007669"/>
    <property type="project" value="UniProtKB-SubCell"/>
</dbReference>
<evidence type="ECO:0000256" key="4">
    <source>
        <dbReference type="ARBA" id="ARBA00022989"/>
    </source>
</evidence>
<dbReference type="AlphaFoldDB" id="A0A084AER6"/>
<dbReference type="Proteomes" id="UP000028401">
    <property type="component" value="Unassembled WGS sequence"/>
</dbReference>
<evidence type="ECO:0000313" key="8">
    <source>
        <dbReference type="Proteomes" id="UP000028401"/>
    </source>
</evidence>
<comment type="caution">
    <text evidence="7">The sequence shown here is derived from an EMBL/GenBank/DDBJ whole genome shotgun (WGS) entry which is preliminary data.</text>
</comment>
<dbReference type="SUPFAM" id="SSF144083">
    <property type="entry name" value="Magnesium transport protein CorA, transmembrane region"/>
    <property type="match status" value="1"/>
</dbReference>
<evidence type="ECO:0000256" key="5">
    <source>
        <dbReference type="ARBA" id="ARBA00023136"/>
    </source>
</evidence>
<dbReference type="CDD" id="cd12827">
    <property type="entry name" value="EcCorA_ZntB-like_u2"/>
    <property type="match status" value="1"/>
</dbReference>
<dbReference type="Gene3D" id="1.20.58.340">
    <property type="entry name" value="Magnesium transport protein CorA, transmembrane region"/>
    <property type="match status" value="2"/>
</dbReference>
<dbReference type="GO" id="GO:0046873">
    <property type="term" value="F:metal ion transmembrane transporter activity"/>
    <property type="evidence" value="ECO:0007669"/>
    <property type="project" value="InterPro"/>
</dbReference>
<dbReference type="InterPro" id="IPR045863">
    <property type="entry name" value="CorA_TM1_TM2"/>
</dbReference>